<reference evidence="2 3" key="1">
    <citation type="submission" date="2022-06" db="EMBL/GenBank/DDBJ databases">
        <title>Sequencing the genomes of 1000 actinobacteria strains.</title>
        <authorList>
            <person name="Klenk H.-P."/>
        </authorList>
    </citation>
    <scope>NUCLEOTIDE SEQUENCE [LARGE SCALE GENOMIC DNA]</scope>
    <source>
        <strain evidence="2 3">DSM 44170</strain>
    </source>
</reference>
<evidence type="ECO:0000313" key="3">
    <source>
        <dbReference type="Proteomes" id="UP001320766"/>
    </source>
</evidence>
<evidence type="ECO:0000313" key="2">
    <source>
        <dbReference type="EMBL" id="MCP2350401.1"/>
    </source>
</evidence>
<feature type="region of interest" description="Disordered" evidence="1">
    <location>
        <begin position="352"/>
        <end position="449"/>
    </location>
</feature>
<name>A0ABT1K8R6_9ACTN</name>
<comment type="caution">
    <text evidence="2">The sequence shown here is derived from an EMBL/GenBank/DDBJ whole genome shotgun (WGS) entry which is preliminary data.</text>
</comment>
<dbReference type="RefSeq" id="WP_253775742.1">
    <property type="nucleotide sequence ID" value="NZ_JAMZEC010000001.1"/>
</dbReference>
<evidence type="ECO:0000256" key="1">
    <source>
        <dbReference type="SAM" id="MobiDB-lite"/>
    </source>
</evidence>
<dbReference type="Proteomes" id="UP001320766">
    <property type="component" value="Unassembled WGS sequence"/>
</dbReference>
<organism evidence="2 3">
    <name type="scientific">Nonomuraea roseoviolacea subsp. carminata</name>
    <dbReference type="NCBI Taxonomy" id="160689"/>
    <lineage>
        <taxon>Bacteria</taxon>
        <taxon>Bacillati</taxon>
        <taxon>Actinomycetota</taxon>
        <taxon>Actinomycetes</taxon>
        <taxon>Streptosporangiales</taxon>
        <taxon>Streptosporangiaceae</taxon>
        <taxon>Nonomuraea</taxon>
    </lineage>
</organism>
<keyword evidence="3" id="KW-1185">Reference proteome</keyword>
<protein>
    <submittedName>
        <fullName evidence="2">Uncharacterized protein</fullName>
    </submittedName>
</protein>
<feature type="compositionally biased region" description="Low complexity" evidence="1">
    <location>
        <begin position="352"/>
        <end position="377"/>
    </location>
</feature>
<feature type="region of interest" description="Disordered" evidence="1">
    <location>
        <begin position="1125"/>
        <end position="1145"/>
    </location>
</feature>
<proteinExistence type="predicted"/>
<feature type="compositionally biased region" description="Basic and acidic residues" evidence="1">
    <location>
        <begin position="1133"/>
        <end position="1145"/>
    </location>
</feature>
<accession>A0ABT1K8R6</accession>
<dbReference type="EMBL" id="JAMZEC010000001">
    <property type="protein sequence ID" value="MCP2350401.1"/>
    <property type="molecule type" value="Genomic_DNA"/>
</dbReference>
<gene>
    <name evidence="2" type="ORF">HD595_006523</name>
</gene>
<feature type="region of interest" description="Disordered" evidence="1">
    <location>
        <begin position="597"/>
        <end position="617"/>
    </location>
</feature>
<sequence>MDLRSLLGPVFPIVEPLLGWVVGMDYPQTDGDHCLAQAGALRAAAGLCREAGTDGDEALRLVLQYAGGPAADALSGHWKRYTTEDPAFLETLAAAGEDAADRLERYGLDSDYTQKYIALCLVLLAFVLLRTRALAPLTGGRSLMFEGPACRLARLNVRIVAKMLLLSIASMTGLDAGVQVWQIAEGKRHSWDGDKTVAALEGGLLTGLAFVALGAGVARLGGPRLLGGGVLKADMTGRERVAAWLSHTMGGVATQSAVASVLGSVPMLMESGQLTPESLAKALVSGFAGGLDGRAGRGEHVPLKSGAGLDLPHLGEAPRLGEAAFTDKSFTDKGVTDKSLAGKGLLGDGADGTTLAGLGHPPKADAPAAARPEAPAPGGDRSPVGAGVAHHFGAADRPGHAEPPGAGPHEGAAEGGHPGRPDHPGDPGGPGHPGRRGGDEGGRGVPELTDAHREIVRRSRVEVDAGLWYREPGRHVLPTADMRLLRPTEGVVDVGIQADREGFLVGDRRLSARDVGAMLAHDPKVLADPDAKIRLIACDVGQNHAVLQEIADITGRQVVAADKYVYIGADRLPHTGGVPEYLPDGRPVFREDGTWHHARPERPHEQPAVPMEVPERARELPRGPIDEAELKARLELGRHRISFLAHGQHGVVQLVRFHDGLVLVRKLHNYGQVTLLKDLLASLVGRAIGAPVPHIVRDPFNREAVYMQFVDGTPAEQIPAMELYRYFYSEAGVKLGALDALVSNTDRRHANWHGHGEGRLTALDLSRSFSFAEDRAEFAQNDFSRHYTDVEGEWIDNPLTRAQMESMVDEITALRPAFKDARRLHWYESMLDNLYHLSWHAMGDAAGAVAPVHHFGYTDAPTVFDAIRDQAQAIFQTRWRVADVLPLLFDSGGSRRAFGLELEYSLPRVPPERHAAVNEAIARALHEAGLSRDRRVLDHHVGHERGYGEDATGWWVETERTDGVAGEVVSPILRDTPESWRNLARVVEIIRAHGGEVSMSVGGHIHVGTPDYRTVVNYLKLLDTVRGNQDILFRLAQNPLAEEGLHRGFNHCVPNVPKPGLRPYYFGALSEANGATAAVNMTEVRGKVGDHVEFRMFDGTLEPGVIQAQVRLVLALADGTLAGHLDAGPPEPVGHHRDHGDDSESFRRLLDGLPLREIDKEQLISLYAITHWQPSVLDRYKSRSDG</sequence>